<sequence>MAMANNKTQCFTCNKHKITFPCKGCLKEFCLNHLTEHQQILNEELSHIANEYNEFKQRINEQKQNPQNDLLIEQIDQWERISIETIQQKAEECRNIVIEYLPTFFNDIENTFNNLSEQIKEIHKENEFNEINLNYLKNQLVEMTEEL</sequence>
<feature type="non-terminal residue" evidence="2">
    <location>
        <position position="147"/>
    </location>
</feature>
<feature type="coiled-coil region" evidence="1">
    <location>
        <begin position="38"/>
        <end position="65"/>
    </location>
</feature>
<evidence type="ECO:0000313" key="2">
    <source>
        <dbReference type="EMBL" id="CAF4413375.1"/>
    </source>
</evidence>
<dbReference type="EMBL" id="CAJOBB010026101">
    <property type="protein sequence ID" value="CAF4413375.1"/>
    <property type="molecule type" value="Genomic_DNA"/>
</dbReference>
<evidence type="ECO:0000313" key="3">
    <source>
        <dbReference type="Proteomes" id="UP000663868"/>
    </source>
</evidence>
<protein>
    <recommendedName>
        <fullName evidence="4">B box-type domain-containing protein</fullName>
    </recommendedName>
</protein>
<comment type="caution">
    <text evidence="2">The sequence shown here is derived from an EMBL/GenBank/DDBJ whole genome shotgun (WGS) entry which is preliminary data.</text>
</comment>
<evidence type="ECO:0000256" key="1">
    <source>
        <dbReference type="SAM" id="Coils"/>
    </source>
</evidence>
<evidence type="ECO:0008006" key="4">
    <source>
        <dbReference type="Google" id="ProtNLM"/>
    </source>
</evidence>
<dbReference type="Proteomes" id="UP000663868">
    <property type="component" value="Unassembled WGS sequence"/>
</dbReference>
<reference evidence="2" key="1">
    <citation type="submission" date="2021-02" db="EMBL/GenBank/DDBJ databases">
        <authorList>
            <person name="Nowell W R."/>
        </authorList>
    </citation>
    <scope>NUCLEOTIDE SEQUENCE</scope>
</reference>
<dbReference type="AlphaFoldDB" id="A0A820Q4C7"/>
<keyword evidence="1" id="KW-0175">Coiled coil</keyword>
<gene>
    <name evidence="2" type="ORF">KXQ929_LOCUS51731</name>
</gene>
<organism evidence="2 3">
    <name type="scientific">Adineta steineri</name>
    <dbReference type="NCBI Taxonomy" id="433720"/>
    <lineage>
        <taxon>Eukaryota</taxon>
        <taxon>Metazoa</taxon>
        <taxon>Spiralia</taxon>
        <taxon>Gnathifera</taxon>
        <taxon>Rotifera</taxon>
        <taxon>Eurotatoria</taxon>
        <taxon>Bdelloidea</taxon>
        <taxon>Adinetida</taxon>
        <taxon>Adinetidae</taxon>
        <taxon>Adineta</taxon>
    </lineage>
</organism>
<proteinExistence type="predicted"/>
<name>A0A820Q4C7_9BILA</name>
<accession>A0A820Q4C7</accession>